<dbReference type="Proteomes" id="UP001230649">
    <property type="component" value="Unassembled WGS sequence"/>
</dbReference>
<dbReference type="EMBL" id="JASBWS010000074">
    <property type="protein sequence ID" value="KAJ9100721.1"/>
    <property type="molecule type" value="Genomic_DNA"/>
</dbReference>
<comment type="caution">
    <text evidence="1">The sequence shown here is derived from an EMBL/GenBank/DDBJ whole genome shotgun (WGS) entry which is preliminary data.</text>
</comment>
<evidence type="ECO:0000313" key="2">
    <source>
        <dbReference type="Proteomes" id="UP001230649"/>
    </source>
</evidence>
<reference evidence="1" key="1">
    <citation type="submission" date="2023-04" db="EMBL/GenBank/DDBJ databases">
        <title>Draft Genome sequencing of Naganishia species isolated from polar environments using Oxford Nanopore Technology.</title>
        <authorList>
            <person name="Leo P."/>
            <person name="Venkateswaran K."/>
        </authorList>
    </citation>
    <scope>NUCLEOTIDE SEQUENCE</scope>
    <source>
        <strain evidence="1">MNA-CCFEE 5262</strain>
    </source>
</reference>
<sequence>MVGSTPTRDARSSRLASKPYDRPSSASSSAANTPNKPPKAGGLLRSLVGKLYSPFQARNHGQSAAVAELDNGGEDGEGVEERGSRNQASGSRKPVNDADQKMGSDDDPIQPILDAVNSLTPITPERSTLLLSTFMADKQALGQAGQQTPEEQQAISELLRRATEDSGGSSVLGLSTGSGSPRSPMISRTGRGLFDIPAQDRSMVRSSSHDVLAGSPIRNRLGQRDRPDSPARSWRPLHSSTLGKSQSSAALESHAAPAQPVPERQTTGGSSAQNIDSRPSQTSFAPRQASSLSKSTSMFTMSNRARSEASPDLTRSTTKQADTSAHVAEASLNPPRQIKSAAARTLENLLSKVEAETDKKLSVEPISNPYEGYRFHIGSSSTASSKASSQSASSSSRPRTSLKPRPRASLAAPAPNTAKMSDLELIEASMNAEQKNKRARKSSPKSTPSGKQADQASDSMQVDESPLTSSRTKRTETPQATPRSSYPILARPKSPSKIQPSSSAASQTTTPKQPPPSKFSAFDIISRTVASSAEPEKTARPTVSFAATSSPKPIPVAEVSKKAPETETVKPKQTPEEIVKKLDVGALPVNTFRSLANVVDLGKTTSALARQQALAKSVDQLPTFTFTFKMPSKPTPDVAAPPSTGFTGWGSGITPQAASGDMWKCSTCMCTSKATSTKCDVCDTPKPASKPVSVAPNVRFTGWGAGAQVPKSTSDEWKCDTCMCTSKAASTKCDVCGTPRPGEAPAPKVATTGFTGWGTGMQEKAKSSGTWTCSLCNCQSKESSAKCDVCGTPR</sequence>
<gene>
    <name evidence="1" type="ORF">QFC20_005414</name>
</gene>
<evidence type="ECO:0000313" key="1">
    <source>
        <dbReference type="EMBL" id="KAJ9100721.1"/>
    </source>
</evidence>
<accession>A0ACC2VQ14</accession>
<protein>
    <submittedName>
        <fullName evidence="1">Uncharacterized protein</fullName>
    </submittedName>
</protein>
<proteinExistence type="predicted"/>
<name>A0ACC2VQ14_9TREE</name>
<keyword evidence="2" id="KW-1185">Reference proteome</keyword>
<organism evidence="1 2">
    <name type="scientific">Naganishia adeliensis</name>
    <dbReference type="NCBI Taxonomy" id="92952"/>
    <lineage>
        <taxon>Eukaryota</taxon>
        <taxon>Fungi</taxon>
        <taxon>Dikarya</taxon>
        <taxon>Basidiomycota</taxon>
        <taxon>Agaricomycotina</taxon>
        <taxon>Tremellomycetes</taxon>
        <taxon>Filobasidiales</taxon>
        <taxon>Filobasidiaceae</taxon>
        <taxon>Naganishia</taxon>
    </lineage>
</organism>